<name>A0A3M0J5H0_HIRRU</name>
<protein>
    <submittedName>
        <fullName evidence="2">Uncharacterized protein</fullName>
    </submittedName>
</protein>
<dbReference type="EMBL" id="QRBI01000178">
    <property type="protein sequence ID" value="RMB96178.1"/>
    <property type="molecule type" value="Genomic_DNA"/>
</dbReference>
<keyword evidence="3" id="KW-1185">Reference proteome</keyword>
<proteinExistence type="predicted"/>
<evidence type="ECO:0000313" key="2">
    <source>
        <dbReference type="EMBL" id="RMB96178.1"/>
    </source>
</evidence>
<comment type="caution">
    <text evidence="2">The sequence shown here is derived from an EMBL/GenBank/DDBJ whole genome shotgun (WGS) entry which is preliminary data.</text>
</comment>
<feature type="compositionally biased region" description="Low complexity" evidence="1">
    <location>
        <begin position="129"/>
        <end position="141"/>
    </location>
</feature>
<evidence type="ECO:0000313" key="3">
    <source>
        <dbReference type="Proteomes" id="UP000269221"/>
    </source>
</evidence>
<evidence type="ECO:0000256" key="1">
    <source>
        <dbReference type="SAM" id="MobiDB-lite"/>
    </source>
</evidence>
<feature type="compositionally biased region" description="Low complexity" evidence="1">
    <location>
        <begin position="67"/>
        <end position="94"/>
    </location>
</feature>
<reference evidence="2 3" key="1">
    <citation type="submission" date="2018-07" db="EMBL/GenBank/DDBJ databases">
        <title>A high quality draft genome assembly of the barn swallow (H. rustica rustica).</title>
        <authorList>
            <person name="Formenti G."/>
            <person name="Chiara M."/>
            <person name="Poveda L."/>
            <person name="Francoijs K.-J."/>
            <person name="Bonisoli-Alquati A."/>
            <person name="Canova L."/>
            <person name="Gianfranceschi L."/>
            <person name="Horner D.S."/>
            <person name="Saino N."/>
        </authorList>
    </citation>
    <scope>NUCLEOTIDE SEQUENCE [LARGE SCALE GENOMIC DNA]</scope>
    <source>
        <strain evidence="2">Chelidonia</strain>
        <tissue evidence="2">Blood</tissue>
    </source>
</reference>
<gene>
    <name evidence="2" type="ORF">DUI87_27240</name>
</gene>
<dbReference type="AlphaFoldDB" id="A0A3M0J5H0"/>
<feature type="region of interest" description="Disordered" evidence="1">
    <location>
        <begin position="46"/>
        <end position="147"/>
    </location>
</feature>
<sequence>MSTLSLKVSLPKSISRTNWASGIHKKQAIGKAYRLWASAPLPKTTTQHALAKNYPNGPKISRTWTETQTKISTRTGTSTKTETNTESETGTDSGAALGRAPRPRLGPELTPELRAAPLQDRDQDRNQYTGTETGATEAPGPGLRPRP</sequence>
<organism evidence="2 3">
    <name type="scientific">Hirundo rustica rustica</name>
    <dbReference type="NCBI Taxonomy" id="333673"/>
    <lineage>
        <taxon>Eukaryota</taxon>
        <taxon>Metazoa</taxon>
        <taxon>Chordata</taxon>
        <taxon>Craniata</taxon>
        <taxon>Vertebrata</taxon>
        <taxon>Euteleostomi</taxon>
        <taxon>Archelosauria</taxon>
        <taxon>Archosauria</taxon>
        <taxon>Dinosauria</taxon>
        <taxon>Saurischia</taxon>
        <taxon>Theropoda</taxon>
        <taxon>Coelurosauria</taxon>
        <taxon>Aves</taxon>
        <taxon>Neognathae</taxon>
        <taxon>Neoaves</taxon>
        <taxon>Telluraves</taxon>
        <taxon>Australaves</taxon>
        <taxon>Passeriformes</taxon>
        <taxon>Sylvioidea</taxon>
        <taxon>Hirundinidae</taxon>
        <taxon>Hirundo</taxon>
    </lineage>
</organism>
<accession>A0A3M0J5H0</accession>
<dbReference type="Proteomes" id="UP000269221">
    <property type="component" value="Unassembled WGS sequence"/>
</dbReference>